<dbReference type="OrthoDB" id="2431134at2759"/>
<keyword evidence="3" id="KW-1185">Reference proteome</keyword>
<dbReference type="AlphaFoldDB" id="A0A9P5R4K4"/>
<evidence type="ECO:0000313" key="2">
    <source>
        <dbReference type="EMBL" id="KAF9120674.1"/>
    </source>
</evidence>
<comment type="caution">
    <text evidence="2">The sequence shown here is derived from an EMBL/GenBank/DDBJ whole genome shotgun (WGS) entry which is preliminary data.</text>
</comment>
<evidence type="ECO:0000256" key="1">
    <source>
        <dbReference type="SAM" id="MobiDB-lite"/>
    </source>
</evidence>
<organism evidence="2 3">
    <name type="scientific">Linnemannia schmuckeri</name>
    <dbReference type="NCBI Taxonomy" id="64567"/>
    <lineage>
        <taxon>Eukaryota</taxon>
        <taxon>Fungi</taxon>
        <taxon>Fungi incertae sedis</taxon>
        <taxon>Mucoromycota</taxon>
        <taxon>Mortierellomycotina</taxon>
        <taxon>Mortierellomycetes</taxon>
        <taxon>Mortierellales</taxon>
        <taxon>Mortierellaceae</taxon>
        <taxon>Linnemannia</taxon>
    </lineage>
</organism>
<feature type="region of interest" description="Disordered" evidence="1">
    <location>
        <begin position="96"/>
        <end position="158"/>
    </location>
</feature>
<feature type="compositionally biased region" description="Low complexity" evidence="1">
    <location>
        <begin position="96"/>
        <end position="108"/>
    </location>
</feature>
<gene>
    <name evidence="2" type="ORF">BG015_006018</name>
</gene>
<feature type="compositionally biased region" description="Basic residues" evidence="1">
    <location>
        <begin position="138"/>
        <end position="158"/>
    </location>
</feature>
<dbReference type="EMBL" id="JAAAUQ010002809">
    <property type="protein sequence ID" value="KAF9120674.1"/>
    <property type="molecule type" value="Genomic_DNA"/>
</dbReference>
<evidence type="ECO:0000313" key="3">
    <source>
        <dbReference type="Proteomes" id="UP000748756"/>
    </source>
</evidence>
<dbReference type="Proteomes" id="UP000748756">
    <property type="component" value="Unassembled WGS sequence"/>
</dbReference>
<protein>
    <submittedName>
        <fullName evidence="2">Uncharacterized protein</fullName>
    </submittedName>
</protein>
<accession>A0A9P5R4K4</accession>
<name>A0A9P5R4K4_9FUNG</name>
<sequence>MPILPSRLYDLDGERYDLSLNLRFNPTASVPESCMLDMSEAEKDQIDQRIIQVRRKLYGGGAHPDRIDIVALANKEALKAMAIRRTFAIIAAGTTSSLSFSSPSPAATITSGTKTRGLRRPRQPLWPQERLAPAPPRNWRKKCRERQRRRKKHHSRKQ</sequence>
<reference evidence="2" key="1">
    <citation type="journal article" date="2020" name="Fungal Divers.">
        <title>Resolving the Mortierellaceae phylogeny through synthesis of multi-gene phylogenetics and phylogenomics.</title>
        <authorList>
            <person name="Vandepol N."/>
            <person name="Liber J."/>
            <person name="Desiro A."/>
            <person name="Na H."/>
            <person name="Kennedy M."/>
            <person name="Barry K."/>
            <person name="Grigoriev I.V."/>
            <person name="Miller A.N."/>
            <person name="O'Donnell K."/>
            <person name="Stajich J.E."/>
            <person name="Bonito G."/>
        </authorList>
    </citation>
    <scope>NUCLEOTIDE SEQUENCE</scope>
    <source>
        <strain evidence="2">NRRL 6426</strain>
    </source>
</reference>
<proteinExistence type="predicted"/>